<dbReference type="Gene3D" id="3.15.10.10">
    <property type="entry name" value="Bactericidal permeability-increasing protein, domain 1"/>
    <property type="match status" value="1"/>
</dbReference>
<feature type="domain" description="Lipid-binding serum glycoprotein C-terminal" evidence="5">
    <location>
        <begin position="437"/>
        <end position="705"/>
    </location>
</feature>
<dbReference type="InterPro" id="IPR001124">
    <property type="entry name" value="Lipid-bd_serum_glycop_C"/>
</dbReference>
<reference evidence="7" key="3">
    <citation type="submission" date="2024-02" db="UniProtKB">
        <authorList>
            <consortium name="WormBaseParasite"/>
        </authorList>
    </citation>
    <scope>IDENTIFICATION</scope>
    <source>
        <strain evidence="7">pt0022</strain>
    </source>
</reference>
<evidence type="ECO:0008006" key="8">
    <source>
        <dbReference type="Google" id="ProtNLM"/>
    </source>
</evidence>
<feature type="chain" id="PRO_5042221329" description="BPI2 domain-containing protein" evidence="3">
    <location>
        <begin position="19"/>
        <end position="725"/>
    </location>
</feature>
<dbReference type="WBParaSite" id="mrna-Wban_07699">
    <property type="protein sequence ID" value="mrna-Wban_07699"/>
    <property type="gene ID" value="Wban_07699"/>
</dbReference>
<evidence type="ECO:0000259" key="5">
    <source>
        <dbReference type="SMART" id="SM00329"/>
    </source>
</evidence>
<dbReference type="PANTHER" id="PTHR10504">
    <property type="entry name" value="BACTERICIDAL PERMEABILITY-INCREASING BPI PROTEIN-RELATED"/>
    <property type="match status" value="1"/>
</dbReference>
<dbReference type="GO" id="GO:0005615">
    <property type="term" value="C:extracellular space"/>
    <property type="evidence" value="ECO:0007669"/>
    <property type="project" value="TreeGrafter"/>
</dbReference>
<comment type="similarity">
    <text evidence="1">Belongs to the BPI/LBP/Plunc superfamily. BPI/LBP family.</text>
</comment>
<dbReference type="Pfam" id="PF02886">
    <property type="entry name" value="LBP_BPI_CETP_C"/>
    <property type="match status" value="2"/>
</dbReference>
<evidence type="ECO:0000313" key="7">
    <source>
        <dbReference type="WBParaSite" id="mrna-Wban_07699"/>
    </source>
</evidence>
<reference evidence="6" key="1">
    <citation type="submission" date="2015-03" db="EMBL/GenBank/DDBJ databases">
        <title>Wuchereria bancrofti Genome Sequencing Papua New Guinea Strain.</title>
        <authorList>
            <person name="Small S.T."/>
            <person name="Serre D."/>
            <person name="Zimmerman P.A."/>
        </authorList>
    </citation>
    <scope>NUCLEOTIDE SEQUENCE [LARGE SCALE GENOMIC DNA]</scope>
    <source>
        <strain evidence="6">pt0022</strain>
    </source>
</reference>
<dbReference type="PANTHER" id="PTHR10504:SF144">
    <property type="entry name" value="BPI1 DOMAIN-CONTAINING PROTEIN"/>
    <property type="match status" value="1"/>
</dbReference>
<organism evidence="6 7">
    <name type="scientific">Wuchereria bancrofti</name>
    <dbReference type="NCBI Taxonomy" id="6293"/>
    <lineage>
        <taxon>Eukaryota</taxon>
        <taxon>Metazoa</taxon>
        <taxon>Ecdysozoa</taxon>
        <taxon>Nematoda</taxon>
        <taxon>Chromadorea</taxon>
        <taxon>Rhabditida</taxon>
        <taxon>Spirurina</taxon>
        <taxon>Spiruromorpha</taxon>
        <taxon>Filarioidea</taxon>
        <taxon>Onchocercidae</taxon>
        <taxon>Wuchereria</taxon>
    </lineage>
</organism>
<evidence type="ECO:0000313" key="6">
    <source>
        <dbReference type="Proteomes" id="UP000093561"/>
    </source>
</evidence>
<evidence type="ECO:0000256" key="2">
    <source>
        <dbReference type="ARBA" id="ARBA00023157"/>
    </source>
</evidence>
<proteinExistence type="inferred from homology"/>
<feature type="domain" description="Lipid-binding serum glycoprotein N-terminal" evidence="4">
    <location>
        <begin position="73"/>
        <end position="309"/>
    </location>
</feature>
<keyword evidence="3" id="KW-0732">Signal</keyword>
<protein>
    <recommendedName>
        <fullName evidence="8">BPI2 domain-containing protein</fullName>
    </recommendedName>
</protein>
<evidence type="ECO:0000256" key="1">
    <source>
        <dbReference type="ARBA" id="ARBA00007292"/>
    </source>
</evidence>
<evidence type="ECO:0000259" key="4">
    <source>
        <dbReference type="SMART" id="SM00328"/>
    </source>
</evidence>
<evidence type="ECO:0000256" key="3">
    <source>
        <dbReference type="SAM" id="SignalP"/>
    </source>
</evidence>
<dbReference type="InterPro" id="IPR032942">
    <property type="entry name" value="BPI/LBP/Plunc"/>
</dbReference>
<dbReference type="AlphaFoldDB" id="A0AAF5PZ43"/>
<reference evidence="6" key="2">
    <citation type="journal article" date="2016" name="Mol. Ecol.">
        <title>Population genomics of the filarial nematode parasite Wuchereria bancrofti from mosquitoes.</title>
        <authorList>
            <person name="Small S.T."/>
            <person name="Reimer L.J."/>
            <person name="Tisch D.J."/>
            <person name="King C.L."/>
            <person name="Christensen B.M."/>
            <person name="Siba P.M."/>
            <person name="Kazura J.W."/>
            <person name="Serre D."/>
            <person name="Zimmerman P.A."/>
        </authorList>
    </citation>
    <scope>NUCLEOTIDE SEQUENCE</scope>
    <source>
        <strain evidence="6">pt0022</strain>
    </source>
</reference>
<feature type="signal peptide" evidence="3">
    <location>
        <begin position="1"/>
        <end position="18"/>
    </location>
</feature>
<dbReference type="SUPFAM" id="SSF55394">
    <property type="entry name" value="Bactericidal permeability-increasing protein, BPI"/>
    <property type="match status" value="2"/>
</dbReference>
<keyword evidence="2" id="KW-1015">Disulfide bond</keyword>
<accession>A0AAF5PZ43</accession>
<dbReference type="Proteomes" id="UP000093561">
    <property type="component" value="Unassembled WGS sequence"/>
</dbReference>
<dbReference type="SMART" id="SM00329">
    <property type="entry name" value="BPI2"/>
    <property type="match status" value="1"/>
</dbReference>
<dbReference type="GO" id="GO:0008289">
    <property type="term" value="F:lipid binding"/>
    <property type="evidence" value="ECO:0007669"/>
    <property type="project" value="InterPro"/>
</dbReference>
<dbReference type="InterPro" id="IPR017942">
    <property type="entry name" value="Lipid-bd_serum_glycop_N"/>
</dbReference>
<dbReference type="InterPro" id="IPR017943">
    <property type="entry name" value="Bactericidal_perm-incr_a/b_dom"/>
</dbReference>
<dbReference type="SMART" id="SM00328">
    <property type="entry name" value="BPI1"/>
    <property type="match status" value="1"/>
</dbReference>
<dbReference type="Gene3D" id="3.15.20.10">
    <property type="entry name" value="Bactericidal permeability-increasing protein, domain 2"/>
    <property type="match status" value="1"/>
</dbReference>
<sequence length="725" mass="82164">MENILIFFLLVGCFGLNAKYLDGDVQLQTLSSTTNYFNNTQSRRFDALNNIDDNDINSQLFNGVRGLPGLEFRINPKAFLYASLLAGPIIDEEIRRIRLSPLKQCFQQFNGCIAILNFIISRYRCPQLVTFHPTPPNRLIFTIRNFDIEIKGDINGEIKVILPIKLNGTVYTRIHQISTTVQLTIHRKLNGSPYVRVIGCYVTAGFSDVILQNGGILEDIFNSNFRGSTIEQIRKQLPIRVCKMIRNIVEKRINIPLQTILKVIPLSEMLKFATNNIKLADSPKHCYMEMCKKKMQTNETTAHFSTSKKKLNLSPINVSDSHHITTRNDNTLITLSPISLTTSYTNVREETNASTFLDPCGDCYANNKSTVFNNLIHSQRYTDKILPNIVLNMHIIKVLATPNDFQLGLRAVFTPEGITKMPFYPFPMHFPQNFKNENNQRMLDVLISDYTINSLLYHMHKNDVIMFRVGPETPELNGLLKTTCSDEDYDDFGDFDIEDDEELDDEKNSTLVKLIKRRKRNAVNGDNDNSDNNQESKDDDEDIFGDLGVCLGDIMPAIREKYPKKLIHIKIYSKRTPSVILLAEDNGTARVNLEFEAALYIDESGEKVGTMLISSVIDGNIQLSANRVIILIKIQSLKLIDKEETLGLPPDALDNLANLSKDIIAQTVNNELSNGLTIELATEKLPYNLVKPKFSIIDHAIHLSTDFNIPATIVRTSTSTICRRF</sequence>
<name>A0AAF5PZ43_WUCBA</name>